<reference evidence="1" key="1">
    <citation type="submission" date="2019-08" db="EMBL/GenBank/DDBJ databases">
        <authorList>
            <person name="Kucharzyk K."/>
            <person name="Murdoch R.W."/>
            <person name="Higgins S."/>
            <person name="Loffler F."/>
        </authorList>
    </citation>
    <scope>NUCLEOTIDE SEQUENCE</scope>
</reference>
<evidence type="ECO:0000313" key="1">
    <source>
        <dbReference type="EMBL" id="MPN57778.1"/>
    </source>
</evidence>
<gene>
    <name evidence="1" type="ORF">SDC9_205472</name>
</gene>
<organism evidence="1">
    <name type="scientific">bioreactor metagenome</name>
    <dbReference type="NCBI Taxonomy" id="1076179"/>
    <lineage>
        <taxon>unclassified sequences</taxon>
        <taxon>metagenomes</taxon>
        <taxon>ecological metagenomes</taxon>
    </lineage>
</organism>
<dbReference type="EMBL" id="VSSQ01129745">
    <property type="protein sequence ID" value="MPN57778.1"/>
    <property type="molecule type" value="Genomic_DNA"/>
</dbReference>
<accession>A0A645J276</accession>
<name>A0A645J276_9ZZZZ</name>
<protein>
    <submittedName>
        <fullName evidence="1">Uncharacterized protein</fullName>
    </submittedName>
</protein>
<proteinExistence type="predicted"/>
<sequence>MASFRASAAIKAALPGVPPPAVLEAATSGVAAVQHVEDSFVDVQPVRSGRYPRVTVRFVVPVTHDALEDAVAIAAGLAMVEAVGTVAQWQDLRVYRRVRGRWVELER</sequence>
<dbReference type="AlphaFoldDB" id="A0A645J276"/>
<comment type="caution">
    <text evidence="1">The sequence shown here is derived from an EMBL/GenBank/DDBJ whole genome shotgun (WGS) entry which is preliminary data.</text>
</comment>